<dbReference type="Pfam" id="PF15956">
    <property type="entry name" value="DUF4760"/>
    <property type="match status" value="1"/>
</dbReference>
<proteinExistence type="predicted"/>
<keyword evidence="1" id="KW-0812">Transmembrane</keyword>
<dbReference type="InterPro" id="IPR031876">
    <property type="entry name" value="DUF4760"/>
</dbReference>
<accession>A0A1V4AQA9</accession>
<gene>
    <name evidence="2" type="ORF">AYP45_15540</name>
</gene>
<reference evidence="2 3" key="1">
    <citation type="journal article" date="2017" name="Water Res.">
        <title>Discovery and metagenomic analysis of an anammox bacterial enrichment related to Candidatus "Brocadia caroliniensis" in a full-scale glycerol-fed nitritation-denitritation separate centrate treatment process.</title>
        <authorList>
            <person name="Park H."/>
            <person name="Brotto A.C."/>
            <person name="van Loosdrecht M.C."/>
            <person name="Chandran K."/>
        </authorList>
    </citation>
    <scope>NUCLEOTIDE SEQUENCE [LARGE SCALE GENOMIC DNA]</scope>
    <source>
        <strain evidence="2">26THWARD</strain>
    </source>
</reference>
<dbReference type="Proteomes" id="UP000189681">
    <property type="component" value="Unassembled WGS sequence"/>
</dbReference>
<evidence type="ECO:0000256" key="1">
    <source>
        <dbReference type="SAM" id="Phobius"/>
    </source>
</evidence>
<dbReference type="AlphaFoldDB" id="A0A1V4AQA9"/>
<feature type="transmembrane region" description="Helical" evidence="1">
    <location>
        <begin position="12"/>
        <end position="30"/>
    </location>
</feature>
<protein>
    <submittedName>
        <fullName evidence="2">Uncharacterized protein</fullName>
    </submittedName>
</protein>
<comment type="caution">
    <text evidence="2">The sequence shown here is derived from an EMBL/GenBank/DDBJ whole genome shotgun (WGS) entry which is preliminary data.</text>
</comment>
<keyword evidence="1" id="KW-1133">Transmembrane helix</keyword>
<organism evidence="2 3">
    <name type="scientific">Candidatus Brocadia carolinensis</name>
    <dbReference type="NCBI Taxonomy" id="1004156"/>
    <lineage>
        <taxon>Bacteria</taxon>
        <taxon>Pseudomonadati</taxon>
        <taxon>Planctomycetota</taxon>
        <taxon>Candidatus Brocadiia</taxon>
        <taxon>Candidatus Brocadiales</taxon>
        <taxon>Candidatus Brocadiaceae</taxon>
        <taxon>Candidatus Brocadia</taxon>
    </lineage>
</organism>
<dbReference type="EMBL" id="AYTS01000156">
    <property type="protein sequence ID" value="OOP55303.1"/>
    <property type="molecule type" value="Genomic_DNA"/>
</dbReference>
<sequence length="170" mass="20383">MKNNKDWEKWAAIFALISSIIAVIGLFFAGKEIHQTKRWNMLNFTFTYLPSPLEIAELEDEFNKIMDFWKRKDELNLSEVRALLDEMEDSDKYELFKKYKYESWNDDIQEKWCMCGRKLKLYLSLLERYCGAINCGVADNEVSESLYGFRFKTHYRKLLPFIKKNEGNKR</sequence>
<evidence type="ECO:0000313" key="3">
    <source>
        <dbReference type="Proteomes" id="UP000189681"/>
    </source>
</evidence>
<evidence type="ECO:0000313" key="2">
    <source>
        <dbReference type="EMBL" id="OOP55303.1"/>
    </source>
</evidence>
<keyword evidence="1" id="KW-0472">Membrane</keyword>
<name>A0A1V4AQA9_9BACT</name>